<comment type="caution">
    <text evidence="2">The sequence shown here is derived from an EMBL/GenBank/DDBJ whole genome shotgun (WGS) entry which is preliminary data.</text>
</comment>
<feature type="compositionally biased region" description="Basic and acidic residues" evidence="1">
    <location>
        <begin position="186"/>
        <end position="200"/>
    </location>
</feature>
<dbReference type="AlphaFoldDB" id="A0AAW0CBH8"/>
<protein>
    <recommendedName>
        <fullName evidence="4">Zn(2)-C6 fungal-type domain-containing protein</fullName>
    </recommendedName>
</protein>
<proteinExistence type="predicted"/>
<feature type="region of interest" description="Disordered" evidence="1">
    <location>
        <begin position="82"/>
        <end position="117"/>
    </location>
</feature>
<feature type="compositionally biased region" description="Polar residues" evidence="1">
    <location>
        <begin position="162"/>
        <end position="183"/>
    </location>
</feature>
<dbReference type="Proteomes" id="UP001362999">
    <property type="component" value="Unassembled WGS sequence"/>
</dbReference>
<gene>
    <name evidence="2" type="ORF">R3P38DRAFT_3351126</name>
</gene>
<organism evidence="2 3">
    <name type="scientific">Favolaschia claudopus</name>
    <dbReference type="NCBI Taxonomy" id="2862362"/>
    <lineage>
        <taxon>Eukaryota</taxon>
        <taxon>Fungi</taxon>
        <taxon>Dikarya</taxon>
        <taxon>Basidiomycota</taxon>
        <taxon>Agaricomycotina</taxon>
        <taxon>Agaricomycetes</taxon>
        <taxon>Agaricomycetidae</taxon>
        <taxon>Agaricales</taxon>
        <taxon>Marasmiineae</taxon>
        <taxon>Mycenaceae</taxon>
        <taxon>Favolaschia</taxon>
    </lineage>
</organism>
<name>A0AAW0CBH8_9AGAR</name>
<feature type="region of interest" description="Disordered" evidence="1">
    <location>
        <begin position="130"/>
        <end position="217"/>
    </location>
</feature>
<evidence type="ECO:0000256" key="1">
    <source>
        <dbReference type="SAM" id="MobiDB-lite"/>
    </source>
</evidence>
<evidence type="ECO:0008006" key="4">
    <source>
        <dbReference type="Google" id="ProtNLM"/>
    </source>
</evidence>
<sequence length="362" mass="40684">MPAPDLDDVLAQAAQASASLKAALNAANIELESVKTTAKEEAEKHKSHLRRMQKQRDTAVGQCEKLRKQIAELQDEVKRLKDDVPARMSEQEHRRLQDRERALQEGKGQLRRDREALDKTLTRSIRAMQRIAKPRDPEDVIDSGPKRIIVAKRPPMVDLTKDGTSSPDPENTIHASGSSSTTLGKRKAENNDELPAEKDVASQSPPPRKRAGRMTEADYRNALPPLVMKSILAKRNLRIKKGPGCKKCHSNSEPCVSWEKDSTTNRSCLRCRIRKERCEAEAAKFSRKTEPFIAFTTQNNLRSVLSSRFIFDVSAVSQKVFNPSCLLSYLLSVIRMFPCLVIVTVSCFELTLQFSPMCPMFA</sequence>
<evidence type="ECO:0000313" key="2">
    <source>
        <dbReference type="EMBL" id="KAK7036223.1"/>
    </source>
</evidence>
<keyword evidence="3" id="KW-1185">Reference proteome</keyword>
<evidence type="ECO:0000313" key="3">
    <source>
        <dbReference type="Proteomes" id="UP001362999"/>
    </source>
</evidence>
<feature type="region of interest" description="Disordered" evidence="1">
    <location>
        <begin position="38"/>
        <end position="61"/>
    </location>
</feature>
<reference evidence="2 3" key="1">
    <citation type="journal article" date="2024" name="J Genomics">
        <title>Draft genome sequencing and assembly of Favolaschia claudopus CIRM-BRFM 2984 isolated from oak limbs.</title>
        <authorList>
            <person name="Navarro D."/>
            <person name="Drula E."/>
            <person name="Chaduli D."/>
            <person name="Cazenave R."/>
            <person name="Ahrendt S."/>
            <person name="Wang J."/>
            <person name="Lipzen A."/>
            <person name="Daum C."/>
            <person name="Barry K."/>
            <person name="Grigoriev I.V."/>
            <person name="Favel A."/>
            <person name="Rosso M.N."/>
            <person name="Martin F."/>
        </authorList>
    </citation>
    <scope>NUCLEOTIDE SEQUENCE [LARGE SCALE GENOMIC DNA]</scope>
    <source>
        <strain evidence="2 3">CIRM-BRFM 2984</strain>
    </source>
</reference>
<accession>A0AAW0CBH8</accession>
<dbReference type="EMBL" id="JAWWNJ010000019">
    <property type="protein sequence ID" value="KAK7036223.1"/>
    <property type="molecule type" value="Genomic_DNA"/>
</dbReference>